<evidence type="ECO:0000256" key="1">
    <source>
        <dbReference type="ARBA" id="ARBA00009558"/>
    </source>
</evidence>
<evidence type="ECO:0000256" key="3">
    <source>
        <dbReference type="ARBA" id="ARBA00022679"/>
    </source>
</evidence>
<dbReference type="GeneTree" id="ENSGT01030000234601"/>
<dbReference type="Proteomes" id="UP000694426">
    <property type="component" value="Unplaced"/>
</dbReference>
<dbReference type="GO" id="GO:0044194">
    <property type="term" value="C:cytolytic granule"/>
    <property type="evidence" value="ECO:0007669"/>
    <property type="project" value="UniProtKB-ARBA"/>
</dbReference>
<comment type="catalytic activity">
    <reaction evidence="9 10">
        <text>L-arginyl-[protein] + NAD(+) = N(omega)-(ADP-D-ribosyl)-L-arginyl-[protein] + nicotinamide + H(+)</text>
        <dbReference type="Rhea" id="RHEA:19149"/>
        <dbReference type="Rhea" id="RHEA-COMP:10532"/>
        <dbReference type="Rhea" id="RHEA-COMP:15087"/>
        <dbReference type="ChEBI" id="CHEBI:15378"/>
        <dbReference type="ChEBI" id="CHEBI:17154"/>
        <dbReference type="ChEBI" id="CHEBI:29965"/>
        <dbReference type="ChEBI" id="CHEBI:57540"/>
        <dbReference type="ChEBI" id="CHEBI:142554"/>
        <dbReference type="EC" id="2.4.2.31"/>
    </reaction>
</comment>
<sequence length="464" mass="50690">MPTARSHSCRAPFGARRGALAPPLCDTTQFFSLLPASGPERSFDVNGSLSMPNAGSSRNPPHVPPAWLVSPLSPSGLWGGRAPGLSCSCWNFPSLGFGSCTEKRGDGSWAGPGHRHPGVQKMKASERAEAPGLPLSCFLFCSSGFSPGPAQGSQGLLGWDTHPQGHPWTGAPTRRDITAGNATSTGTPLVQGHRQYRDTTGTGTPPAGTPQFLMDMSRDAFDDQYEGCTEAMEAAGPALLEQEQARGRSRLFGRVWARAGERWQQVKGSLAARLPPGFKDEYGQAVIAYTDNSLHYFFNTAMRAAGRSRATYNASFPFKALHFYLTRAMQLLRGPCEATYRTPVYRGIAHTRYQLQGASPFRFGSFASSSFRREQAESFGQDTFLSIRSCFGVPIHAFSLYTEEEEVLIPGHEIFWVFPDEGSHRFVLRSANRTCSHFNCAFLGYEKSPECRGSTAGPRHREEL</sequence>
<dbReference type="GO" id="GO:0016779">
    <property type="term" value="F:nucleotidyltransferase activity"/>
    <property type="evidence" value="ECO:0007669"/>
    <property type="project" value="UniProtKB-KW"/>
</dbReference>
<dbReference type="Gene3D" id="3.90.176.10">
    <property type="entry name" value="Toxin ADP-ribosyltransferase, Chain A, domain 1"/>
    <property type="match status" value="1"/>
</dbReference>
<dbReference type="AlphaFoldDB" id="A0A8B9C531"/>
<dbReference type="PANTHER" id="PTHR10339">
    <property type="entry name" value="ADP-RIBOSYLTRANSFERASE"/>
    <property type="match status" value="1"/>
</dbReference>
<evidence type="ECO:0000256" key="9">
    <source>
        <dbReference type="ARBA" id="ARBA00047597"/>
    </source>
</evidence>
<dbReference type="FunFam" id="3.90.176.10:FF:000001">
    <property type="entry name" value="NAD(P)(+)--arginine ADP-ribosyltransferase"/>
    <property type="match status" value="1"/>
</dbReference>
<reference evidence="11" key="1">
    <citation type="submission" date="2025-08" db="UniProtKB">
        <authorList>
            <consortium name="Ensembl"/>
        </authorList>
    </citation>
    <scope>IDENTIFICATION</scope>
</reference>
<dbReference type="EC" id="2.4.2.31" evidence="10"/>
<dbReference type="Pfam" id="PF01129">
    <property type="entry name" value="ART"/>
    <property type="match status" value="1"/>
</dbReference>
<name>A0A8B9C531_9AVES</name>
<dbReference type="InterPro" id="IPR050999">
    <property type="entry name" value="ADP-ribosyltransferase_ARG"/>
</dbReference>
<keyword evidence="2 10" id="KW-0328">Glycosyltransferase</keyword>
<evidence type="ECO:0000313" key="12">
    <source>
        <dbReference type="Proteomes" id="UP000694426"/>
    </source>
</evidence>
<dbReference type="PANTHER" id="PTHR10339:SF2">
    <property type="entry name" value="ECTO-ADP-RIBOSYLTRANSFERASE 5"/>
    <property type="match status" value="1"/>
</dbReference>
<evidence type="ECO:0000256" key="4">
    <source>
        <dbReference type="ARBA" id="ARBA00022695"/>
    </source>
</evidence>
<keyword evidence="8" id="KW-1015">Disulfide bond</keyword>
<evidence type="ECO:0000256" key="5">
    <source>
        <dbReference type="ARBA" id="ARBA00022729"/>
    </source>
</evidence>
<evidence type="ECO:0000256" key="2">
    <source>
        <dbReference type="ARBA" id="ARBA00022676"/>
    </source>
</evidence>
<reference evidence="11" key="2">
    <citation type="submission" date="2025-09" db="UniProtKB">
        <authorList>
            <consortium name="Ensembl"/>
        </authorList>
    </citation>
    <scope>IDENTIFICATION</scope>
</reference>
<protein>
    <recommendedName>
        <fullName evidence="10">NAD(P)(+)--arginine ADP-ribosyltransferase</fullName>
        <ecNumber evidence="10">2.4.2.31</ecNumber>
    </recommendedName>
    <alternativeName>
        <fullName evidence="10">Mono(ADP-ribosyl)transferase</fullName>
    </alternativeName>
</protein>
<dbReference type="PRINTS" id="PR00970">
    <property type="entry name" value="RIBTRNSFRASE"/>
</dbReference>
<dbReference type="GO" id="GO:0046677">
    <property type="term" value="P:response to antibiotic"/>
    <property type="evidence" value="ECO:0007669"/>
    <property type="project" value="UniProtKB-ARBA"/>
</dbReference>
<organism evidence="11 12">
    <name type="scientific">Anser brachyrhynchus</name>
    <name type="common">Pink-footed goose</name>
    <dbReference type="NCBI Taxonomy" id="132585"/>
    <lineage>
        <taxon>Eukaryota</taxon>
        <taxon>Metazoa</taxon>
        <taxon>Chordata</taxon>
        <taxon>Craniata</taxon>
        <taxon>Vertebrata</taxon>
        <taxon>Euteleostomi</taxon>
        <taxon>Archelosauria</taxon>
        <taxon>Archosauria</taxon>
        <taxon>Dinosauria</taxon>
        <taxon>Saurischia</taxon>
        <taxon>Theropoda</taxon>
        <taxon>Coelurosauria</taxon>
        <taxon>Aves</taxon>
        <taxon>Neognathae</taxon>
        <taxon>Galloanserae</taxon>
        <taxon>Anseriformes</taxon>
        <taxon>Anatidae</taxon>
        <taxon>Anserinae</taxon>
        <taxon>Anser</taxon>
    </lineage>
</organism>
<dbReference type="GO" id="GO:0005615">
    <property type="term" value="C:extracellular space"/>
    <property type="evidence" value="ECO:0007669"/>
    <property type="project" value="UniProtKB-ARBA"/>
</dbReference>
<keyword evidence="5" id="KW-0732">Signal</keyword>
<keyword evidence="6 10" id="KW-0521">NADP</keyword>
<dbReference type="PROSITE" id="PS01291">
    <property type="entry name" value="ART"/>
    <property type="match status" value="1"/>
</dbReference>
<accession>A0A8B9C531</accession>
<keyword evidence="7 10" id="KW-0520">NAD</keyword>
<dbReference type="GO" id="GO:0106274">
    <property type="term" value="F:NAD+-protein-arginine ADP-ribosyltransferase activity"/>
    <property type="evidence" value="ECO:0007669"/>
    <property type="project" value="UniProtKB-EC"/>
</dbReference>
<keyword evidence="12" id="KW-1185">Reference proteome</keyword>
<dbReference type="PROSITE" id="PS51996">
    <property type="entry name" value="TR_MART"/>
    <property type="match status" value="1"/>
</dbReference>
<dbReference type="SUPFAM" id="SSF56399">
    <property type="entry name" value="ADP-ribosylation"/>
    <property type="match status" value="1"/>
</dbReference>
<evidence type="ECO:0000256" key="8">
    <source>
        <dbReference type="ARBA" id="ARBA00023157"/>
    </source>
</evidence>
<keyword evidence="4" id="KW-0548">Nucleotidyltransferase</keyword>
<evidence type="ECO:0000313" key="11">
    <source>
        <dbReference type="Ensembl" id="ENSABRP00000013637.1"/>
    </source>
</evidence>
<evidence type="ECO:0000256" key="7">
    <source>
        <dbReference type="ARBA" id="ARBA00023027"/>
    </source>
</evidence>
<proteinExistence type="inferred from homology"/>
<dbReference type="InterPro" id="IPR000768">
    <property type="entry name" value="ART"/>
</dbReference>
<evidence type="ECO:0000256" key="6">
    <source>
        <dbReference type="ARBA" id="ARBA00022857"/>
    </source>
</evidence>
<comment type="similarity">
    <text evidence="1 10">Belongs to the Arg-specific ADP-ribosyltransferase family.</text>
</comment>
<evidence type="ECO:0000256" key="10">
    <source>
        <dbReference type="RuleBase" id="RU361228"/>
    </source>
</evidence>
<dbReference type="GO" id="GO:0003950">
    <property type="term" value="F:NAD+ poly-ADP-ribosyltransferase activity"/>
    <property type="evidence" value="ECO:0007669"/>
    <property type="project" value="TreeGrafter"/>
</dbReference>
<dbReference type="Ensembl" id="ENSABRT00000019471.1">
    <property type="protein sequence ID" value="ENSABRP00000013637.1"/>
    <property type="gene ID" value="ENSABRG00000012118.1"/>
</dbReference>
<keyword evidence="3 10" id="KW-0808">Transferase</keyword>